<accession>A0ABN7W4E3</accession>
<proteinExistence type="predicted"/>
<organism evidence="1 2">
    <name type="scientific">Gigaspora margarita</name>
    <dbReference type="NCBI Taxonomy" id="4874"/>
    <lineage>
        <taxon>Eukaryota</taxon>
        <taxon>Fungi</taxon>
        <taxon>Fungi incertae sedis</taxon>
        <taxon>Mucoromycota</taxon>
        <taxon>Glomeromycotina</taxon>
        <taxon>Glomeromycetes</taxon>
        <taxon>Diversisporales</taxon>
        <taxon>Gigasporaceae</taxon>
        <taxon>Gigaspora</taxon>
    </lineage>
</organism>
<feature type="non-terminal residue" evidence="1">
    <location>
        <position position="221"/>
    </location>
</feature>
<reference evidence="1 2" key="1">
    <citation type="submission" date="2021-06" db="EMBL/GenBank/DDBJ databases">
        <authorList>
            <person name="Kallberg Y."/>
            <person name="Tangrot J."/>
            <person name="Rosling A."/>
        </authorList>
    </citation>
    <scope>NUCLEOTIDE SEQUENCE [LARGE SCALE GENOMIC DNA]</scope>
    <source>
        <strain evidence="1 2">120-4 pot B 10/14</strain>
    </source>
</reference>
<evidence type="ECO:0000313" key="2">
    <source>
        <dbReference type="Proteomes" id="UP000789901"/>
    </source>
</evidence>
<name>A0ABN7W4E3_GIGMA</name>
<gene>
    <name evidence="1" type="ORF">GMARGA_LOCUS26368</name>
</gene>
<comment type="caution">
    <text evidence="1">The sequence shown here is derived from an EMBL/GenBank/DDBJ whole genome shotgun (WGS) entry which is preliminary data.</text>
</comment>
<protein>
    <submittedName>
        <fullName evidence="1">38160_t:CDS:1</fullName>
    </submittedName>
</protein>
<keyword evidence="2" id="KW-1185">Reference proteome</keyword>
<evidence type="ECO:0000313" key="1">
    <source>
        <dbReference type="EMBL" id="CAG8815769.1"/>
    </source>
</evidence>
<feature type="non-terminal residue" evidence="1">
    <location>
        <position position="1"/>
    </location>
</feature>
<sequence>LKQAQKKDIEVLMMEDFNHKCANTKGFKLFRNFKQANIYSAIKHFKIKQATWNSIIEIVLWNSNEYKKTEKEKEMVEEKQKAVELARCTSNSYVAKYYSLDLTMLGCWVNKFSQKPPSSSSLKNTRSIDSGHHALFSEEEAQLFDWIMRVCQNGLVVTYSNIKFKMAEILNKKDLENQLFSFQQFVIHLGQKNDYSLEMITNIDETLVYFDMASGLTVNTK</sequence>
<dbReference type="EMBL" id="CAJVQB010030588">
    <property type="protein sequence ID" value="CAG8815769.1"/>
    <property type="molecule type" value="Genomic_DNA"/>
</dbReference>
<dbReference type="Proteomes" id="UP000789901">
    <property type="component" value="Unassembled WGS sequence"/>
</dbReference>